<dbReference type="CDD" id="cd00593">
    <property type="entry name" value="RIBOc"/>
    <property type="match status" value="2"/>
</dbReference>
<evidence type="ECO:0000259" key="2">
    <source>
        <dbReference type="PROSITE" id="PS50142"/>
    </source>
</evidence>
<dbReference type="PANTHER" id="PTHR14950">
    <property type="entry name" value="DICER-RELATED"/>
    <property type="match status" value="1"/>
</dbReference>
<dbReference type="InterPro" id="IPR000999">
    <property type="entry name" value="RNase_III_dom"/>
</dbReference>
<dbReference type="AlphaFoldDB" id="W1I8X7"/>
<keyword evidence="1" id="KW-0378">Hydrolase</keyword>
<protein>
    <submittedName>
        <fullName evidence="3">Dicer-like protein</fullName>
    </submittedName>
</protein>
<reference evidence="3" key="2">
    <citation type="submission" date="2014-01" db="EMBL/GenBank/DDBJ databases">
        <title>Functional diversification of Dicer-like proteins and small RNAs required for genome sculpting.</title>
        <authorList>
            <person name="Sandoval P."/>
            <person name="Swart E.C."/>
            <person name="Arambasic M."/>
            <person name="Nowacki M."/>
        </authorList>
    </citation>
    <scope>NUCLEOTIDE SEQUENCE</scope>
</reference>
<dbReference type="SUPFAM" id="SSF69065">
    <property type="entry name" value="RNase III domain-like"/>
    <property type="match status" value="2"/>
</dbReference>
<dbReference type="Pfam" id="PF00636">
    <property type="entry name" value="Ribonuclease_3"/>
    <property type="match status" value="2"/>
</dbReference>
<evidence type="ECO:0000313" key="3">
    <source>
        <dbReference type="EMBL" id="CDL68751.1"/>
    </source>
</evidence>
<dbReference type="Gene3D" id="1.10.1520.10">
    <property type="entry name" value="Ribonuclease III domain"/>
    <property type="match status" value="2"/>
</dbReference>
<feature type="domain" description="RNase III" evidence="2">
    <location>
        <begin position="341"/>
        <end position="454"/>
    </location>
</feature>
<reference evidence="3" key="1">
    <citation type="submission" date="2013-12" db="EMBL/GenBank/DDBJ databases">
        <authorList>
            <person name="Swart E."/>
        </authorList>
    </citation>
    <scope>NUCLEOTIDE SEQUENCE</scope>
</reference>
<organism evidence="3">
    <name type="scientific">Paramecium caudatum</name>
    <dbReference type="NCBI Taxonomy" id="5885"/>
    <lineage>
        <taxon>Eukaryota</taxon>
        <taxon>Sar</taxon>
        <taxon>Alveolata</taxon>
        <taxon>Ciliophora</taxon>
        <taxon>Intramacronucleata</taxon>
        <taxon>Oligohymenophorea</taxon>
        <taxon>Peniculida</taxon>
        <taxon>Parameciidae</taxon>
        <taxon>Paramecium</taxon>
    </lineage>
</organism>
<sequence length="622" mass="73049">MKQMSIDWKNSTLNDSYRIVKDQVIAFQNIFQLSKEQEIHDLKILSPQQLKSSKQVKFFNWNVNFQKCQLQLYTKEEFHEIYQYNCFLLGDCYKANSLSYIQQKYRTFESYFDTENRNNLLLLGENIRDFNQFKLKNTLQNPFSDMKKMYVNKRNPFVTFAVYDIIQSNEPAINFFTKLLLQSAFGNLEEAFQYYGITQNQVMGMNVHELFQSQLLIPGNMVAYRQNFPEYYDQIAFCSYTLHINQFHRNVPNMEFSTNICEQCNSPDPNQACTCLKSASPLKQPQLIPLSLLQEYPMNYKYYDIICSLYHSFICQFKIWSYQDSIERIINCEINPETIVTSQSNINNNYENLELLGDAVLKYVVTVELFNNYELLDEGEMTSLRSRIIMNTFLASLFQQLGLQNYIINQDLHFKQIRNPLVNELKSSEDPELQMSQMADIYEALIGGVFEQSQSLYEFISILRKTNFPISCKRDKLYDYEPLEQKVLSLDFKEYQFNNSQLLQVALNTQTYDRLEFLGDAAFELLIIAYLFKIARNKQRKDPHWKLNPGLLSSWKQSLLSNKFMGELVIKLGLMPQIEDIPKMYGDIFESVGAAVLLDGGWAAFNQVFGSLYKPYIEQLIE</sequence>
<dbReference type="PANTHER" id="PTHR14950:SF37">
    <property type="entry name" value="ENDORIBONUCLEASE DICER"/>
    <property type="match status" value="1"/>
</dbReference>
<feature type="domain" description="RNase III" evidence="2">
    <location>
        <begin position="459"/>
        <end position="601"/>
    </location>
</feature>
<dbReference type="InterPro" id="IPR036389">
    <property type="entry name" value="RNase_III_sf"/>
</dbReference>
<name>W1I8X7_PARCA</name>
<evidence type="ECO:0000256" key="1">
    <source>
        <dbReference type="ARBA" id="ARBA00022801"/>
    </source>
</evidence>
<accession>W1I8X7</accession>
<dbReference type="GO" id="GO:0006396">
    <property type="term" value="P:RNA processing"/>
    <property type="evidence" value="ECO:0007669"/>
    <property type="project" value="InterPro"/>
</dbReference>
<gene>
    <name evidence="3" type="primary">Dcl1-2</name>
</gene>
<dbReference type="PROSITE" id="PS00517">
    <property type="entry name" value="RNASE_3_1"/>
    <property type="match status" value="1"/>
</dbReference>
<dbReference type="PROSITE" id="PS50142">
    <property type="entry name" value="RNASE_3_2"/>
    <property type="match status" value="2"/>
</dbReference>
<proteinExistence type="predicted"/>
<dbReference type="EMBL" id="HG798807">
    <property type="protein sequence ID" value="CDL68751.1"/>
    <property type="molecule type" value="Genomic_DNA"/>
</dbReference>
<dbReference type="SMART" id="SM00535">
    <property type="entry name" value="RIBOc"/>
    <property type="match status" value="2"/>
</dbReference>
<dbReference type="GO" id="GO:0004525">
    <property type="term" value="F:ribonuclease III activity"/>
    <property type="evidence" value="ECO:0007669"/>
    <property type="project" value="InterPro"/>
</dbReference>